<organism evidence="5 6">
    <name type="scientific">Acidovorax carolinensis</name>
    <dbReference type="NCBI Taxonomy" id="553814"/>
    <lineage>
        <taxon>Bacteria</taxon>
        <taxon>Pseudomonadati</taxon>
        <taxon>Pseudomonadota</taxon>
        <taxon>Betaproteobacteria</taxon>
        <taxon>Burkholderiales</taxon>
        <taxon>Comamonadaceae</taxon>
        <taxon>Acidovorax</taxon>
    </lineage>
</organism>
<evidence type="ECO:0000256" key="2">
    <source>
        <dbReference type="ARBA" id="ARBA00023015"/>
    </source>
</evidence>
<proteinExistence type="inferred from homology"/>
<dbReference type="KEGG" id="acid:CBP33_01085"/>
<dbReference type="GO" id="GO:0003700">
    <property type="term" value="F:DNA-binding transcription factor activity"/>
    <property type="evidence" value="ECO:0007669"/>
    <property type="project" value="InterPro"/>
</dbReference>
<keyword evidence="2" id="KW-0805">Transcription regulation</keyword>
<reference evidence="5" key="1">
    <citation type="submission" date="2017-05" db="EMBL/GenBank/DDBJ databases">
        <title>Polyphasic characterization of four soil-derived phenanthrene-degrading Acidovorax strains and proposal of Acidovorax phenanthrenivorans sp. nov.</title>
        <authorList>
            <person name="Singleton D."/>
            <person name="Lee J."/>
            <person name="Dickey A.N."/>
            <person name="Stroud A."/>
            <person name="Scholl E.H."/>
            <person name="Wright F.A."/>
            <person name="Aitken M.D."/>
        </authorList>
    </citation>
    <scope>NUCLEOTIDE SEQUENCE</scope>
    <source>
        <strain evidence="5">P4</strain>
    </source>
</reference>
<dbReference type="OrthoDB" id="5292387at2"/>
<dbReference type="GO" id="GO:0003677">
    <property type="term" value="F:DNA binding"/>
    <property type="evidence" value="ECO:0007669"/>
    <property type="project" value="UniProtKB-KW"/>
</dbReference>
<dbReference type="InterPro" id="IPR005119">
    <property type="entry name" value="LysR_subst-bd"/>
</dbReference>
<evidence type="ECO:0000256" key="3">
    <source>
        <dbReference type="ARBA" id="ARBA00023125"/>
    </source>
</evidence>
<protein>
    <submittedName>
        <fullName evidence="5">LysR family transcriptional regulator</fullName>
    </submittedName>
</protein>
<keyword evidence="4" id="KW-0804">Transcription</keyword>
<dbReference type="KEGG" id="acis:CBP35_17765"/>
<dbReference type="Pfam" id="PF03466">
    <property type="entry name" value="LysR_substrate"/>
    <property type="match status" value="1"/>
</dbReference>
<dbReference type="KEGG" id="acip:CBP36_01185"/>
<comment type="similarity">
    <text evidence="1">Belongs to the LysR transcriptional regulatory family.</text>
</comment>
<name>A0A240TWF2_9BURK</name>
<dbReference type="InterPro" id="IPR000847">
    <property type="entry name" value="LysR_HTH_N"/>
</dbReference>
<dbReference type="SUPFAM" id="SSF53850">
    <property type="entry name" value="Periplasmic binding protein-like II"/>
    <property type="match status" value="1"/>
</dbReference>
<dbReference type="AlphaFoldDB" id="A0A240TWF2"/>
<dbReference type="CDD" id="cd08446">
    <property type="entry name" value="PBP2_Chlorocatechol"/>
    <property type="match status" value="1"/>
</dbReference>
<dbReference type="PANTHER" id="PTHR30346:SF0">
    <property type="entry name" value="HCA OPERON TRANSCRIPTIONAL ACTIVATOR HCAR"/>
    <property type="match status" value="1"/>
</dbReference>
<dbReference type="FunFam" id="1.10.10.10:FF:000001">
    <property type="entry name" value="LysR family transcriptional regulator"/>
    <property type="match status" value="1"/>
</dbReference>
<dbReference type="SUPFAM" id="SSF46785">
    <property type="entry name" value="Winged helix' DNA-binding domain"/>
    <property type="match status" value="1"/>
</dbReference>
<dbReference type="Gene3D" id="3.40.190.10">
    <property type="entry name" value="Periplasmic binding protein-like II"/>
    <property type="match status" value="2"/>
</dbReference>
<accession>A0A240UHQ5</accession>
<sequence>MDLRQMKYFLALAQELHFGRAAARLNMAQPPLTRQIRGLEDALGTPLFLRTAKGVELTAAGQALLDEVPNILSLTQRARERTQLAGQGLIGQLDVGIFGSGVLDVIPRLLAAFHRARPEVRIELHNLTKAEQLQALRERRITIGFNRLVPPEPGLGVLAVLQEKLVVGLPETHPLCVRQEIALRDLDGEPMIVYPNAPLPGLAQEVASAFHREGIRLNVVQAVEDVLTCVALVAGGFGACITTQSATSLRLPGVEYRPLRSRHLRDIELSCLYRTDDTSPVLAAFLDVVRAFADAQCHADPPSHQPR</sequence>
<dbReference type="PANTHER" id="PTHR30346">
    <property type="entry name" value="TRANSCRIPTIONAL DUAL REGULATOR HCAR-RELATED"/>
    <property type="match status" value="1"/>
</dbReference>
<evidence type="ECO:0000313" key="6">
    <source>
        <dbReference type="Proteomes" id="UP000194440"/>
    </source>
</evidence>
<evidence type="ECO:0000313" key="5">
    <source>
        <dbReference type="EMBL" id="ART60656.1"/>
    </source>
</evidence>
<dbReference type="Proteomes" id="UP000194440">
    <property type="component" value="Chromosome"/>
</dbReference>
<dbReference type="PROSITE" id="PS50931">
    <property type="entry name" value="HTH_LYSR"/>
    <property type="match status" value="1"/>
</dbReference>
<dbReference type="InterPro" id="IPR036390">
    <property type="entry name" value="WH_DNA-bd_sf"/>
</dbReference>
<dbReference type="RefSeq" id="WP_086913869.1">
    <property type="nucleotide sequence ID" value="NZ_CP021359.1"/>
</dbReference>
<evidence type="ECO:0000256" key="4">
    <source>
        <dbReference type="ARBA" id="ARBA00023163"/>
    </source>
</evidence>
<dbReference type="PRINTS" id="PR00039">
    <property type="entry name" value="HTHLYSR"/>
</dbReference>
<dbReference type="Gene3D" id="1.10.10.10">
    <property type="entry name" value="Winged helix-like DNA-binding domain superfamily/Winged helix DNA-binding domain"/>
    <property type="match status" value="1"/>
</dbReference>
<dbReference type="GO" id="GO:0032993">
    <property type="term" value="C:protein-DNA complex"/>
    <property type="evidence" value="ECO:0007669"/>
    <property type="project" value="TreeGrafter"/>
</dbReference>
<keyword evidence="6" id="KW-1185">Reference proteome</keyword>
<evidence type="ECO:0000256" key="1">
    <source>
        <dbReference type="ARBA" id="ARBA00009437"/>
    </source>
</evidence>
<dbReference type="Pfam" id="PF00126">
    <property type="entry name" value="HTH_1"/>
    <property type="match status" value="1"/>
</dbReference>
<keyword evidence="3" id="KW-0238">DNA-binding</keyword>
<accession>A0A240TWF2</accession>
<dbReference type="EMBL" id="CP021366">
    <property type="protein sequence ID" value="ART60656.1"/>
    <property type="molecule type" value="Genomic_DNA"/>
</dbReference>
<gene>
    <name evidence="5" type="ORF">CBP36_01185</name>
</gene>
<dbReference type="InterPro" id="IPR036388">
    <property type="entry name" value="WH-like_DNA-bd_sf"/>
</dbReference>